<dbReference type="Gene3D" id="3.10.20.30">
    <property type="match status" value="1"/>
</dbReference>
<dbReference type="Proteomes" id="UP000266483">
    <property type="component" value="Unassembled WGS sequence"/>
</dbReference>
<dbReference type="InterPro" id="IPR036010">
    <property type="entry name" value="2Fe-2S_ferredoxin-like_sf"/>
</dbReference>
<dbReference type="InterPro" id="IPR001041">
    <property type="entry name" value="2Fe-2S_ferredoxin-type"/>
</dbReference>
<sequence>MSEYSVVEETHAIQQVLDVRIHSITYSAEDVLLFDLRPERGESMPPFSPGAHIDIRMPNGLSRSYSLLNNSEERHRYVVGIRKDAKSRGGSVWMHDYARAGGLLTVSCPRNHFELFEEADHSIFIAGGIGITPLWSMIQRLSALKRSWFLYYGARSRGAAALLPEITSSGWMSHVCLSFDDETNGRFIDFDHIITSAPENTHFYCCGPEPMLQAYQRACAAIDPGRVHLEYFSPPESPALKGGYVVRLARSGVCVEVQEGRSILESLESAGVSVPSSCQQGICGVCETRIISGTPDHRDLVLTEEERASGETMMICCSGSLGSELVLDL</sequence>
<organism evidence="9 10">
    <name type="scientific">Neopusillimonas maritima</name>
    <dbReference type="NCBI Taxonomy" id="2026239"/>
    <lineage>
        <taxon>Bacteria</taxon>
        <taxon>Pseudomonadati</taxon>
        <taxon>Pseudomonadota</taxon>
        <taxon>Betaproteobacteria</taxon>
        <taxon>Burkholderiales</taxon>
        <taxon>Alcaligenaceae</taxon>
        <taxon>Neopusillimonas</taxon>
    </lineage>
</organism>
<dbReference type="InterPro" id="IPR039261">
    <property type="entry name" value="FNR_nucleotide-bd"/>
</dbReference>
<dbReference type="InterPro" id="IPR017938">
    <property type="entry name" value="Riboflavin_synthase-like_b-brl"/>
</dbReference>
<comment type="caution">
    <text evidence="9">The sequence shown here is derived from an EMBL/GenBank/DDBJ whole genome shotgun (WGS) entry which is preliminary data.</text>
</comment>
<evidence type="ECO:0000256" key="3">
    <source>
        <dbReference type="ARBA" id="ARBA00022723"/>
    </source>
</evidence>
<dbReference type="EMBL" id="NQOU01000002">
    <property type="protein sequence ID" value="RII83238.1"/>
    <property type="molecule type" value="Genomic_DNA"/>
</dbReference>
<evidence type="ECO:0000256" key="5">
    <source>
        <dbReference type="ARBA" id="ARBA00023004"/>
    </source>
</evidence>
<feature type="domain" description="FAD-binding FR-type" evidence="8">
    <location>
        <begin position="14"/>
        <end position="116"/>
    </location>
</feature>
<dbReference type="Pfam" id="PF00175">
    <property type="entry name" value="NAD_binding_1"/>
    <property type="match status" value="1"/>
</dbReference>
<keyword evidence="10" id="KW-1185">Reference proteome</keyword>
<dbReference type="SUPFAM" id="SSF63380">
    <property type="entry name" value="Riboflavin synthase domain-like"/>
    <property type="match status" value="1"/>
</dbReference>
<dbReference type="PROSITE" id="PS00197">
    <property type="entry name" value="2FE2S_FER_1"/>
    <property type="match status" value="1"/>
</dbReference>
<dbReference type="InterPro" id="IPR001433">
    <property type="entry name" value="OxRdtase_FAD/NAD-bd"/>
</dbReference>
<evidence type="ECO:0000313" key="9">
    <source>
        <dbReference type="EMBL" id="RII83238.1"/>
    </source>
</evidence>
<protein>
    <submittedName>
        <fullName evidence="9">Oxidoreductase</fullName>
    </submittedName>
</protein>
<name>A0ABX9MWM5_9BURK</name>
<feature type="domain" description="2Fe-2S ferredoxin-type" evidence="7">
    <location>
        <begin position="244"/>
        <end position="329"/>
    </location>
</feature>
<keyword evidence="2" id="KW-0001">2Fe-2S</keyword>
<gene>
    <name evidence="9" type="ORF">CJO09_06430</name>
</gene>
<evidence type="ECO:0000256" key="4">
    <source>
        <dbReference type="ARBA" id="ARBA00023002"/>
    </source>
</evidence>
<dbReference type="RefSeq" id="WP_119441630.1">
    <property type="nucleotide sequence ID" value="NZ_CP170494.1"/>
</dbReference>
<evidence type="ECO:0000313" key="10">
    <source>
        <dbReference type="Proteomes" id="UP000266483"/>
    </source>
</evidence>
<dbReference type="InterPro" id="IPR050415">
    <property type="entry name" value="MRET"/>
</dbReference>
<dbReference type="PROSITE" id="PS51085">
    <property type="entry name" value="2FE2S_FER_2"/>
    <property type="match status" value="1"/>
</dbReference>
<proteinExistence type="predicted"/>
<keyword evidence="1" id="KW-0285">Flavoprotein</keyword>
<dbReference type="InterPro" id="IPR012675">
    <property type="entry name" value="Beta-grasp_dom_sf"/>
</dbReference>
<accession>A0ABX9MWM5</accession>
<keyword evidence="5" id="KW-0408">Iron</keyword>
<dbReference type="PROSITE" id="PS51384">
    <property type="entry name" value="FAD_FR"/>
    <property type="match status" value="1"/>
</dbReference>
<dbReference type="InterPro" id="IPR006058">
    <property type="entry name" value="2Fe2S_fd_BS"/>
</dbReference>
<dbReference type="CDD" id="cd06185">
    <property type="entry name" value="PDR_like"/>
    <property type="match status" value="1"/>
</dbReference>
<dbReference type="Gene3D" id="2.40.30.10">
    <property type="entry name" value="Translation factors"/>
    <property type="match status" value="1"/>
</dbReference>
<keyword evidence="4" id="KW-0560">Oxidoreductase</keyword>
<reference evidence="9 10" key="1">
    <citation type="submission" date="2017-08" db="EMBL/GenBank/DDBJ databases">
        <title>Pusillimonas indicus sp. nov., a member of the family Alcaligenaceae isolated from surface seawater.</title>
        <authorList>
            <person name="Li J."/>
        </authorList>
    </citation>
    <scope>NUCLEOTIDE SEQUENCE [LARGE SCALE GENOMIC DNA]</scope>
    <source>
        <strain evidence="9 10">17-4A</strain>
    </source>
</reference>
<dbReference type="PRINTS" id="PR00409">
    <property type="entry name" value="PHDIOXRDTASE"/>
</dbReference>
<evidence type="ECO:0000256" key="2">
    <source>
        <dbReference type="ARBA" id="ARBA00022714"/>
    </source>
</evidence>
<dbReference type="Gene3D" id="3.40.50.80">
    <property type="entry name" value="Nucleotide-binding domain of ferredoxin-NADP reductase (FNR) module"/>
    <property type="match status" value="1"/>
</dbReference>
<dbReference type="Pfam" id="PF00111">
    <property type="entry name" value="Fer2"/>
    <property type="match status" value="1"/>
</dbReference>
<keyword evidence="6" id="KW-0411">Iron-sulfur</keyword>
<evidence type="ECO:0000259" key="8">
    <source>
        <dbReference type="PROSITE" id="PS51384"/>
    </source>
</evidence>
<dbReference type="SUPFAM" id="SSF52343">
    <property type="entry name" value="Ferredoxin reductase-like, C-terminal NADP-linked domain"/>
    <property type="match status" value="1"/>
</dbReference>
<evidence type="ECO:0000259" key="7">
    <source>
        <dbReference type="PROSITE" id="PS51085"/>
    </source>
</evidence>
<evidence type="ECO:0000256" key="6">
    <source>
        <dbReference type="ARBA" id="ARBA00023014"/>
    </source>
</evidence>
<dbReference type="SUPFAM" id="SSF54292">
    <property type="entry name" value="2Fe-2S ferredoxin-like"/>
    <property type="match status" value="1"/>
</dbReference>
<evidence type="ECO:0000256" key="1">
    <source>
        <dbReference type="ARBA" id="ARBA00022630"/>
    </source>
</evidence>
<dbReference type="CDD" id="cd00207">
    <property type="entry name" value="fer2"/>
    <property type="match status" value="1"/>
</dbReference>
<dbReference type="PANTHER" id="PTHR47354">
    <property type="entry name" value="NADH OXIDOREDUCTASE HCR"/>
    <property type="match status" value="1"/>
</dbReference>
<dbReference type="PANTHER" id="PTHR47354:SF1">
    <property type="entry name" value="CARNITINE MONOOXYGENASE REDUCTASE SUBUNIT"/>
    <property type="match status" value="1"/>
</dbReference>
<keyword evidence="3" id="KW-0479">Metal-binding</keyword>
<dbReference type="InterPro" id="IPR017927">
    <property type="entry name" value="FAD-bd_FR_type"/>
</dbReference>